<evidence type="ECO:0000313" key="1">
    <source>
        <dbReference type="EMBL" id="KUN32586.1"/>
    </source>
</evidence>
<dbReference type="EMBL" id="LMWP01000002">
    <property type="protein sequence ID" value="KUN32586.1"/>
    <property type="molecule type" value="Genomic_DNA"/>
</dbReference>
<dbReference type="Proteomes" id="UP000053398">
    <property type="component" value="Unassembled WGS sequence"/>
</dbReference>
<name>A0A101QMR7_STRCK</name>
<gene>
    <name evidence="1" type="ORF">AQJ11_03410</name>
</gene>
<dbReference type="RefSeq" id="WP_014672537.1">
    <property type="nucleotide sequence ID" value="NZ_KQ948351.1"/>
</dbReference>
<sequence>MTSTAGTLRVEAAVRRNPYTYMLTDGELTTLLADLGRRRAESILRNHTAPEGKAPRGPYPRPAMGFVVLDPTAEAGAAPADAVLGAITVGDEARRFLPKAAAKAAAHRRLGGDNGTPVHTDPHLLGTGAFRYGHSAEVRGLIVAASSQTTDQDLYEASRLAAELVEELGARHRAYEWSQGETDWLNGTGEVPDVYAEMVSWFPGPAA</sequence>
<protein>
    <submittedName>
        <fullName evidence="1">Uncharacterized protein</fullName>
    </submittedName>
</protein>
<keyword evidence="2" id="KW-1185">Reference proteome</keyword>
<dbReference type="AlphaFoldDB" id="A0A101QMR7"/>
<accession>A0A101QMR7</accession>
<reference evidence="1 2" key="1">
    <citation type="submission" date="2015-10" db="EMBL/GenBank/DDBJ databases">
        <title>Draft genome sequence of Streptomyces corchorusii DSM 40340, type strain for the species Streptomyces corchorusii.</title>
        <authorList>
            <person name="Ruckert C."/>
            <person name="Winkler A."/>
            <person name="Kalinowski J."/>
            <person name="Kampfer P."/>
            <person name="Glaeser S."/>
        </authorList>
    </citation>
    <scope>NUCLEOTIDE SEQUENCE [LARGE SCALE GENOMIC DNA]</scope>
    <source>
        <strain evidence="1 2">DSM 40340</strain>
    </source>
</reference>
<comment type="caution">
    <text evidence="1">The sequence shown here is derived from an EMBL/GenBank/DDBJ whole genome shotgun (WGS) entry which is preliminary data.</text>
</comment>
<proteinExistence type="predicted"/>
<organism evidence="1 2">
    <name type="scientific">Streptomyces corchorusii</name>
    <name type="common">Streptomyces chibaensis</name>
    <dbReference type="NCBI Taxonomy" id="1903"/>
    <lineage>
        <taxon>Bacteria</taxon>
        <taxon>Bacillati</taxon>
        <taxon>Actinomycetota</taxon>
        <taxon>Actinomycetes</taxon>
        <taxon>Kitasatosporales</taxon>
        <taxon>Streptomycetaceae</taxon>
        <taxon>Streptomyces</taxon>
    </lineage>
</organism>
<evidence type="ECO:0000313" key="2">
    <source>
        <dbReference type="Proteomes" id="UP000053398"/>
    </source>
</evidence>